<dbReference type="InterPro" id="IPR000210">
    <property type="entry name" value="BTB/POZ_dom"/>
</dbReference>
<accession>A0A6A7B9K5</accession>
<dbReference type="PROSITE" id="PS50097">
    <property type="entry name" value="BTB"/>
    <property type="match status" value="1"/>
</dbReference>
<evidence type="ECO:0000259" key="1">
    <source>
        <dbReference type="PROSITE" id="PS50097"/>
    </source>
</evidence>
<dbReference type="OrthoDB" id="1022638at2759"/>
<proteinExistence type="predicted"/>
<sequence>MIHENLLIDRASFFSRALSSGWKEVEEGLVRLPEDDPTIFALYGQLLYTGRIPVFERTDEQQDYHWSSTENDAQKLCQSEYTSLAQLYVFAEKMQDVKAKNAVVQAIIEKINHHAKQVTHYSRGRVCFPGPVAITTIYEETASHCPGRQVLIDCYVSYADSDVMDRSDFINSVPREFLFDLARAALVYRSAPAEKLPHSMMDKYFEDETRKCPWGMWPWFRLQWK</sequence>
<evidence type="ECO:0000313" key="2">
    <source>
        <dbReference type="EMBL" id="KAF2851099.1"/>
    </source>
</evidence>
<feature type="domain" description="BTB" evidence="1">
    <location>
        <begin position="1"/>
        <end position="56"/>
    </location>
</feature>
<name>A0A6A7B9K5_9PLEO</name>
<dbReference type="EMBL" id="MU006303">
    <property type="protein sequence ID" value="KAF2851099.1"/>
    <property type="molecule type" value="Genomic_DNA"/>
</dbReference>
<dbReference type="InterPro" id="IPR011333">
    <property type="entry name" value="SKP1/BTB/POZ_sf"/>
</dbReference>
<dbReference type="Gene3D" id="3.30.710.10">
    <property type="entry name" value="Potassium Channel Kv1.1, Chain A"/>
    <property type="match status" value="1"/>
</dbReference>
<reference evidence="2" key="1">
    <citation type="submission" date="2020-01" db="EMBL/GenBank/DDBJ databases">
        <authorList>
            <consortium name="DOE Joint Genome Institute"/>
            <person name="Haridas S."/>
            <person name="Albert R."/>
            <person name="Binder M."/>
            <person name="Bloem J."/>
            <person name="Labutti K."/>
            <person name="Salamov A."/>
            <person name="Andreopoulos B."/>
            <person name="Baker S.E."/>
            <person name="Barry K."/>
            <person name="Bills G."/>
            <person name="Bluhm B.H."/>
            <person name="Cannon C."/>
            <person name="Castanera R."/>
            <person name="Culley D.E."/>
            <person name="Daum C."/>
            <person name="Ezra D."/>
            <person name="Gonzalez J.B."/>
            <person name="Henrissat B."/>
            <person name="Kuo A."/>
            <person name="Liang C."/>
            <person name="Lipzen A."/>
            <person name="Lutzoni F."/>
            <person name="Magnuson J."/>
            <person name="Mondo S."/>
            <person name="Nolan M."/>
            <person name="Ohm R."/>
            <person name="Pangilinan J."/>
            <person name="Park H.-J."/>
            <person name="Ramirez L."/>
            <person name="Alfaro M."/>
            <person name="Sun H."/>
            <person name="Tritt A."/>
            <person name="Yoshinaga Y."/>
            <person name="Zwiers L.-H."/>
            <person name="Turgeon B.G."/>
            <person name="Goodwin S.B."/>
            <person name="Spatafora J.W."/>
            <person name="Crous P.W."/>
            <person name="Grigoriev I.V."/>
        </authorList>
    </citation>
    <scope>NUCLEOTIDE SEQUENCE</scope>
    <source>
        <strain evidence="2">IPT5</strain>
    </source>
</reference>
<dbReference type="PANTHER" id="PTHR47843:SF2">
    <property type="entry name" value="BTB DOMAIN-CONTAINING PROTEIN"/>
    <property type="match status" value="1"/>
</dbReference>
<gene>
    <name evidence="2" type="ORF">T440DRAFT_395298</name>
</gene>
<dbReference type="Proteomes" id="UP000799423">
    <property type="component" value="Unassembled WGS sequence"/>
</dbReference>
<keyword evidence="3" id="KW-1185">Reference proteome</keyword>
<dbReference type="PANTHER" id="PTHR47843">
    <property type="entry name" value="BTB DOMAIN-CONTAINING PROTEIN-RELATED"/>
    <property type="match status" value="1"/>
</dbReference>
<evidence type="ECO:0000313" key="3">
    <source>
        <dbReference type="Proteomes" id="UP000799423"/>
    </source>
</evidence>
<organism evidence="2 3">
    <name type="scientific">Plenodomus tracheiphilus IPT5</name>
    <dbReference type="NCBI Taxonomy" id="1408161"/>
    <lineage>
        <taxon>Eukaryota</taxon>
        <taxon>Fungi</taxon>
        <taxon>Dikarya</taxon>
        <taxon>Ascomycota</taxon>
        <taxon>Pezizomycotina</taxon>
        <taxon>Dothideomycetes</taxon>
        <taxon>Pleosporomycetidae</taxon>
        <taxon>Pleosporales</taxon>
        <taxon>Pleosporineae</taxon>
        <taxon>Leptosphaeriaceae</taxon>
        <taxon>Plenodomus</taxon>
    </lineage>
</organism>
<protein>
    <recommendedName>
        <fullName evidence="1">BTB domain-containing protein</fullName>
    </recommendedName>
</protein>
<dbReference type="AlphaFoldDB" id="A0A6A7B9K5"/>